<feature type="binding site" evidence="6">
    <location>
        <position position="192"/>
    </location>
    <ligand>
        <name>substrate</name>
    </ligand>
</feature>
<dbReference type="HAMAP" id="MF_00295">
    <property type="entry name" value="MetA_acyltransf"/>
    <property type="match status" value="1"/>
</dbReference>
<dbReference type="UniPathway" id="UPA00051">
    <property type="reaction ID" value="UER00075"/>
</dbReference>
<dbReference type="NCBIfam" id="TIGR01001">
    <property type="entry name" value="metA"/>
    <property type="match status" value="1"/>
</dbReference>
<dbReference type="RefSeq" id="WP_131911154.1">
    <property type="nucleotide sequence ID" value="NZ_OU594967.1"/>
</dbReference>
<evidence type="ECO:0000256" key="6">
    <source>
        <dbReference type="HAMAP-Rule" id="MF_00295"/>
    </source>
</evidence>
<evidence type="ECO:0000256" key="5">
    <source>
        <dbReference type="ARBA" id="ARBA00023315"/>
    </source>
</evidence>
<dbReference type="SUPFAM" id="SSF52317">
    <property type="entry name" value="Class I glutamine amidotransferase-like"/>
    <property type="match status" value="1"/>
</dbReference>
<dbReference type="GO" id="GO:0019281">
    <property type="term" value="P:L-methionine biosynthetic process from homoserine via O-succinyl-L-homoserine and cystathionine"/>
    <property type="evidence" value="ECO:0007669"/>
    <property type="project" value="InterPro"/>
</dbReference>
<dbReference type="PANTHER" id="PTHR20919:SF0">
    <property type="entry name" value="HOMOSERINE O-SUCCINYLTRANSFERASE"/>
    <property type="match status" value="1"/>
</dbReference>
<reference evidence="8 9" key="1">
    <citation type="submission" date="2019-03" db="EMBL/GenBank/DDBJ databases">
        <title>Genomic Encyclopedia of Type Strains, Phase IV (KMG-IV): sequencing the most valuable type-strain genomes for metagenomic binning, comparative biology and taxonomic classification.</title>
        <authorList>
            <person name="Goeker M."/>
        </authorList>
    </citation>
    <scope>NUCLEOTIDE SEQUENCE [LARGE SCALE GENOMIC DNA]</scope>
    <source>
        <strain evidence="8 9">DSM 18577</strain>
    </source>
</reference>
<dbReference type="CDD" id="cd03131">
    <property type="entry name" value="GATase1_HTS"/>
    <property type="match status" value="1"/>
</dbReference>
<dbReference type="InterPro" id="IPR005697">
    <property type="entry name" value="HST_MetA"/>
</dbReference>
<feature type="binding site" evidence="6">
    <location>
        <position position="250"/>
    </location>
    <ligand>
        <name>substrate</name>
    </ligand>
</feature>
<dbReference type="GO" id="GO:0004414">
    <property type="term" value="F:homoserine O-acetyltransferase activity"/>
    <property type="evidence" value="ECO:0007669"/>
    <property type="project" value="UniProtKB-UniRule"/>
</dbReference>
<dbReference type="GO" id="GO:0005737">
    <property type="term" value="C:cytoplasm"/>
    <property type="evidence" value="ECO:0007669"/>
    <property type="project" value="UniProtKB-SubCell"/>
</dbReference>
<comment type="subcellular location">
    <subcellularLocation>
        <location evidence="1 6">Cytoplasm</location>
    </subcellularLocation>
</comment>
<feature type="binding site" evidence="6">
    <location>
        <position position="163"/>
    </location>
    <ligand>
        <name>substrate</name>
    </ligand>
</feature>
<feature type="active site" description="Acyl-thioester intermediate" evidence="6 7">
    <location>
        <position position="142"/>
    </location>
</feature>
<keyword evidence="2 6" id="KW-0963">Cytoplasm</keyword>
<keyword evidence="9" id="KW-1185">Reference proteome</keyword>
<proteinExistence type="inferred from homology"/>
<dbReference type="AlphaFoldDB" id="A0A4R1KET2"/>
<comment type="function">
    <text evidence="6">Transfers a succinyl group from succinyl-CoA to L-homoserine, forming succinyl-L-homoserine.</text>
</comment>
<dbReference type="PIRSF" id="PIRSF000450">
    <property type="entry name" value="H_ser_succinyltr"/>
    <property type="match status" value="1"/>
</dbReference>
<dbReference type="PANTHER" id="PTHR20919">
    <property type="entry name" value="HOMOSERINE O-SUCCINYLTRANSFERASE"/>
    <property type="match status" value="1"/>
</dbReference>
<protein>
    <recommendedName>
        <fullName evidence="6">Homoserine O-succinyltransferase</fullName>
        <shortName evidence="6">HST</shortName>
        <ecNumber evidence="6">2.3.1.46</ecNumber>
    </recommendedName>
    <alternativeName>
        <fullName evidence="6">Homoserine transsuccinylase</fullName>
        <shortName evidence="6">HTS</shortName>
    </alternativeName>
</protein>
<comment type="similarity">
    <text evidence="6">Belongs to the MetA family.</text>
</comment>
<organism evidence="8 9">
    <name type="scientific">Celerinatantimonas diazotrophica</name>
    <dbReference type="NCBI Taxonomy" id="412034"/>
    <lineage>
        <taxon>Bacteria</taxon>
        <taxon>Pseudomonadati</taxon>
        <taxon>Pseudomonadota</taxon>
        <taxon>Gammaproteobacteria</taxon>
        <taxon>Celerinatantimonadaceae</taxon>
        <taxon>Celerinatantimonas</taxon>
    </lineage>
</organism>
<evidence type="ECO:0000256" key="7">
    <source>
        <dbReference type="PIRSR" id="PIRSR000450-1"/>
    </source>
</evidence>
<keyword evidence="5 6" id="KW-0012">Acyltransferase</keyword>
<feature type="active site" description="Proton acceptor" evidence="6">
    <location>
        <position position="236"/>
    </location>
</feature>
<evidence type="ECO:0000256" key="1">
    <source>
        <dbReference type="ARBA" id="ARBA00004496"/>
    </source>
</evidence>
<name>A0A4R1KET2_9GAMM</name>
<dbReference type="Gene3D" id="3.40.50.880">
    <property type="match status" value="1"/>
</dbReference>
<dbReference type="FunFam" id="3.40.50.880:FF:000004">
    <property type="entry name" value="Homoserine O-succinyltransferase"/>
    <property type="match status" value="1"/>
</dbReference>
<keyword evidence="3 6" id="KW-0028">Amino-acid biosynthesis</keyword>
<comment type="caution">
    <text evidence="8">The sequence shown here is derived from an EMBL/GenBank/DDBJ whole genome shotgun (WGS) entry which is preliminary data.</text>
</comment>
<sequence length="311" mass="35530">MPIRIPDGLPAAEVLRGENIFVMPQTRAIAQEIRPLKVILLNLMPKKIETENQILRLLSNTPLQIDVHLLRIDHRVSKNTPKAHIDRFYRDFDKIRQSNFDGLIITGAPLGLTPFEDVYYWEQICEIIRWSTTHVTSSLFLCWAAQVALNVLYGIPRYTLDNKLSGVYEHQSVGGHSKLLRGFDDTFLAPLSRNAAFPIHAIQQYTDLDVLAKLPESDELYLAASHDLRQVFVTGHPEYDADTLANEYRRDESAGLSPALPHNYFPNNDASCEPLATWRSHGSLLYSNWINYCVYQITPYDLKVMHPSEND</sequence>
<dbReference type="Pfam" id="PF04204">
    <property type="entry name" value="HTS"/>
    <property type="match status" value="1"/>
</dbReference>
<comment type="catalytic activity">
    <reaction evidence="6">
        <text>L-homoserine + succinyl-CoA = O-succinyl-L-homoserine + CoA</text>
        <dbReference type="Rhea" id="RHEA:22008"/>
        <dbReference type="ChEBI" id="CHEBI:57287"/>
        <dbReference type="ChEBI" id="CHEBI:57292"/>
        <dbReference type="ChEBI" id="CHEBI:57476"/>
        <dbReference type="ChEBI" id="CHEBI:57661"/>
        <dbReference type="EC" id="2.3.1.46"/>
    </reaction>
</comment>
<feature type="active site" evidence="6">
    <location>
        <position position="238"/>
    </location>
</feature>
<dbReference type="EC" id="2.3.1.46" evidence="6"/>
<dbReference type="InterPro" id="IPR033752">
    <property type="entry name" value="MetA_family"/>
</dbReference>
<evidence type="ECO:0000313" key="8">
    <source>
        <dbReference type="EMBL" id="TCK63185.1"/>
    </source>
</evidence>
<keyword evidence="4 6" id="KW-0808">Transferase</keyword>
<dbReference type="Proteomes" id="UP000295565">
    <property type="component" value="Unassembled WGS sequence"/>
</dbReference>
<comment type="caution">
    <text evidence="6">Lacks conserved residue(s) required for the propagation of feature annotation.</text>
</comment>
<evidence type="ECO:0000256" key="4">
    <source>
        <dbReference type="ARBA" id="ARBA00022679"/>
    </source>
</evidence>
<dbReference type="GO" id="GO:0008899">
    <property type="term" value="F:homoserine O-succinyltransferase activity"/>
    <property type="evidence" value="ECO:0007669"/>
    <property type="project" value="UniProtKB-EC"/>
</dbReference>
<accession>A0A4R1KET2</accession>
<evidence type="ECO:0000313" key="9">
    <source>
        <dbReference type="Proteomes" id="UP000295565"/>
    </source>
</evidence>
<evidence type="ECO:0000256" key="2">
    <source>
        <dbReference type="ARBA" id="ARBA00022490"/>
    </source>
</evidence>
<dbReference type="EMBL" id="SMGD01000003">
    <property type="protein sequence ID" value="TCK63185.1"/>
    <property type="molecule type" value="Genomic_DNA"/>
</dbReference>
<evidence type="ECO:0000256" key="3">
    <source>
        <dbReference type="ARBA" id="ARBA00022605"/>
    </source>
</evidence>
<feature type="site" description="Important for acyl-CoA specificity" evidence="6">
    <location>
        <position position="111"/>
    </location>
</feature>
<comment type="pathway">
    <text evidence="6">Amino-acid biosynthesis; L-methionine biosynthesis via de novo pathway; O-succinyl-L-homoserine from L-homoserine: step 1/1.</text>
</comment>
<keyword evidence="6" id="KW-0486">Methionine biosynthesis</keyword>
<dbReference type="OrthoDB" id="9772423at2"/>
<dbReference type="InterPro" id="IPR029062">
    <property type="entry name" value="Class_I_gatase-like"/>
</dbReference>
<feature type="site" description="Important for substrate specificity" evidence="6">
    <location>
        <position position="192"/>
    </location>
</feature>
<gene>
    <name evidence="6" type="primary">metAS</name>
    <name evidence="8" type="ORF">EV690_0282</name>
</gene>